<evidence type="ECO:0000313" key="2">
    <source>
        <dbReference type="EMBL" id="QBM28530.1"/>
    </source>
</evidence>
<dbReference type="InterPro" id="IPR014121">
    <property type="entry name" value="TraN_Ftype"/>
</dbReference>
<proteinExistence type="predicted"/>
<dbReference type="EMBL" id="CP037867">
    <property type="protein sequence ID" value="QBM28530.1"/>
    <property type="molecule type" value="Genomic_DNA"/>
</dbReference>
<dbReference type="KEGG" id="hpse:HPF_12590"/>
<name>A0A4P6WY17_HYDPS</name>
<dbReference type="Proteomes" id="UP000293912">
    <property type="component" value="Chromosome"/>
</dbReference>
<protein>
    <submittedName>
        <fullName evidence="2">Conjugal transfer mating pair stabilization protein TraN</fullName>
    </submittedName>
</protein>
<dbReference type="NCBIfam" id="NF009012">
    <property type="entry name" value="PRK12355.2-1"/>
    <property type="match status" value="1"/>
</dbReference>
<feature type="chain" id="PRO_5020548753" evidence="1">
    <location>
        <begin position="31"/>
        <end position="805"/>
    </location>
</feature>
<evidence type="ECO:0000313" key="3">
    <source>
        <dbReference type="Proteomes" id="UP000293912"/>
    </source>
</evidence>
<keyword evidence="3" id="KW-1185">Reference proteome</keyword>
<keyword evidence="1" id="KW-0732">Signal</keyword>
<evidence type="ECO:0000256" key="1">
    <source>
        <dbReference type="SAM" id="SignalP"/>
    </source>
</evidence>
<dbReference type="RefSeq" id="WP_133156809.1">
    <property type="nucleotide sequence ID" value="NZ_CP037867.1"/>
</dbReference>
<dbReference type="AlphaFoldDB" id="A0A4P6WY17"/>
<feature type="signal peptide" evidence="1">
    <location>
        <begin position="1"/>
        <end position="30"/>
    </location>
</feature>
<reference evidence="2 3" key="1">
    <citation type="submission" date="2019-03" db="EMBL/GenBank/DDBJ databases">
        <authorList>
            <person name="Sebastian G."/>
            <person name="Baumann P."/>
            <person name="Ruckert C."/>
            <person name="Kalinowski J."/>
            <person name="Nebel B."/>
            <person name="Takors R."/>
            <person name="Blombach B."/>
        </authorList>
    </citation>
    <scope>NUCLEOTIDE SEQUENCE [LARGE SCALE GENOMIC DNA]</scope>
    <source>
        <strain evidence="2 3">DSM 1084</strain>
    </source>
</reference>
<accession>A0A4P6WY17</accession>
<dbReference type="Pfam" id="PF06986">
    <property type="entry name" value="F_T4SS_TraN"/>
    <property type="match status" value="2"/>
</dbReference>
<sequence length="805" mass="84454" precursor="true">MPTALALLLRRIVVVFTLASFLATQTAALAGPHEEGTAAGQAANPVTRGTITAPSATSVVPGYTAAPPERLYYGQPNLSGQTSAQLAACALTPNDPVCQALLGARASANTPREPVSPYDPAVLGARRIAANPSTQLEDIASYYSGCQVDTVATPATETRVCRQYSGATAQSCARTLSVSISRTSSCSPGDWFAQAASGRIALAVQCKPDLPASAQHFRVTSNGVPLAFFDVNMSAAYVFPQMVAQVPGGNWWGGGANGVWVANNRCNGDDCRLIGFITQQYRQICTGSGGDAGDMTCTTERPFLEVYAACPAGTQSGDHIAYTTGGGGDGGSGQTTYLDKATCYAPTQGPSDYPGSDDTGAVSGSYWTVQSSRPVVGFQLNPAYGPIPQMTLAYERPHTTVTESDQWDDQCPNLQGDGRCSISGAARCVDGPATRQIDGAPVTRACWRYETAMSCQYGAPTDECAPLAAAGCTPAGTSCRQTNPATGACEITENRYTCPVAPGSTVAASNCPANVFCIAGNCFNTAYTNDADFARSMSFLEAGRQAGVYLDTDNLQVFKGEANSCRDRLLKNCCYADSAGSGMSNQSVYGVGSRLVYDTLMNAGNREFVYQGLSALLTGGGFSGSFTSYGVTVAVNGTALPAGSAVLYSGESLVIAFDPWSLVIAVVIYIVMSMMSCNEDEGKLAMKEGAKLCHTVGTYCSSCLRILGKCVSCIEHTTTKCCFNSVLARIINEQGRLQIMKWWGTAEMPDCSGFTIAQLQALDFSRMDLTEFYASIVPKLPNVGAIQGGNAGRASNCYYAEGRCQ</sequence>
<gene>
    <name evidence="2" type="ORF">HPF_12590</name>
</gene>
<organism evidence="2 3">
    <name type="scientific">Hydrogenophaga pseudoflava</name>
    <name type="common">Pseudomonas carboxydoflava</name>
    <dbReference type="NCBI Taxonomy" id="47421"/>
    <lineage>
        <taxon>Bacteria</taxon>
        <taxon>Pseudomonadati</taxon>
        <taxon>Pseudomonadota</taxon>
        <taxon>Betaproteobacteria</taxon>
        <taxon>Burkholderiales</taxon>
        <taxon>Comamonadaceae</taxon>
        <taxon>Hydrogenophaga</taxon>
    </lineage>
</organism>